<proteinExistence type="predicted"/>
<dbReference type="OrthoDB" id="1551032at2"/>
<reference evidence="2 3" key="1">
    <citation type="submission" date="2016-11" db="EMBL/GenBank/DDBJ databases">
        <title>Trade-off between light-utilization and light-protection in marine flavobacteria.</title>
        <authorList>
            <person name="Kumagai Y."/>
        </authorList>
    </citation>
    <scope>NUCLEOTIDE SEQUENCE [LARGE SCALE GENOMIC DNA]</scope>
    <source>
        <strain evidence="2 3">JCM 13191</strain>
    </source>
</reference>
<dbReference type="Proteomes" id="UP000193431">
    <property type="component" value="Chromosome"/>
</dbReference>
<protein>
    <recommendedName>
        <fullName evidence="1">RiboL-PSP-HEPN domain-containing protein</fullName>
    </recommendedName>
</protein>
<feature type="domain" description="RiboL-PSP-HEPN" evidence="1">
    <location>
        <begin position="13"/>
        <end position="216"/>
    </location>
</feature>
<evidence type="ECO:0000313" key="3">
    <source>
        <dbReference type="Proteomes" id="UP000193431"/>
    </source>
</evidence>
<evidence type="ECO:0000313" key="2">
    <source>
        <dbReference type="EMBL" id="ARN78575.1"/>
    </source>
</evidence>
<dbReference type="InterPro" id="IPR041519">
    <property type="entry name" value="HEPN_RiboL-PSP"/>
</dbReference>
<dbReference type="AlphaFoldDB" id="A0A1W6MLU8"/>
<sequence>MNTDLLWTEIETELSWRTSELRFLKNQISLLTEEKDRRILRRSAVLMLYSHFEGFFKFAFNLYIRSINDMNLECREVNSNILVSSLNDIFKALKNPNSKSRIFRKLLPDDSKLHSFARNVEFIEKLDECLNLKVTVSPNIIDTESNLKPKVLSKLLYSLGMDHNLFREENGQINQLLNIRNKIAHGESKAGLTKEVFETKYNLTVDLLERIKRKIMKSLIEKQFMKVA</sequence>
<dbReference type="STRING" id="331648.BST97_11575"/>
<name>A0A1W6MLU8_9FLAO</name>
<accession>A0A1W6MLU8</accession>
<gene>
    <name evidence="2" type="ORF">BST97_11575</name>
</gene>
<organism evidence="2 3">
    <name type="scientific">Nonlabens spongiae</name>
    <dbReference type="NCBI Taxonomy" id="331648"/>
    <lineage>
        <taxon>Bacteria</taxon>
        <taxon>Pseudomonadati</taxon>
        <taxon>Bacteroidota</taxon>
        <taxon>Flavobacteriia</taxon>
        <taxon>Flavobacteriales</taxon>
        <taxon>Flavobacteriaceae</taxon>
        <taxon>Nonlabens</taxon>
    </lineage>
</organism>
<keyword evidence="3" id="KW-1185">Reference proteome</keyword>
<evidence type="ECO:0000259" key="1">
    <source>
        <dbReference type="Pfam" id="PF18735"/>
    </source>
</evidence>
<dbReference type="EMBL" id="CP019344">
    <property type="protein sequence ID" value="ARN78575.1"/>
    <property type="molecule type" value="Genomic_DNA"/>
</dbReference>
<dbReference type="RefSeq" id="WP_085767381.1">
    <property type="nucleotide sequence ID" value="NZ_CP019344.1"/>
</dbReference>
<dbReference type="Pfam" id="PF18735">
    <property type="entry name" value="HEPN_RiboL-PSP"/>
    <property type="match status" value="1"/>
</dbReference>